<keyword evidence="1" id="KW-0472">Membrane</keyword>
<name>A0A6J7DVC0_9ZZZZ</name>
<evidence type="ECO:0000259" key="2">
    <source>
        <dbReference type="Pfam" id="PF14342"/>
    </source>
</evidence>
<gene>
    <name evidence="3" type="ORF">UFOPK3472_00173</name>
</gene>
<protein>
    <submittedName>
        <fullName evidence="3">Unannotated protein</fullName>
    </submittedName>
</protein>
<dbReference type="Pfam" id="PF14342">
    <property type="entry name" value="DUF4396"/>
    <property type="match status" value="1"/>
</dbReference>
<sequence length="79" mass="8750">MRRQSIRRSVLAAVGVAALTVLAFDLGMGGWMLLLYYTETMPPATDAAFWMLMQIGIVLGVVTGYPVVRRLQRHRSTPA</sequence>
<evidence type="ECO:0000256" key="1">
    <source>
        <dbReference type="SAM" id="Phobius"/>
    </source>
</evidence>
<organism evidence="3">
    <name type="scientific">freshwater metagenome</name>
    <dbReference type="NCBI Taxonomy" id="449393"/>
    <lineage>
        <taxon>unclassified sequences</taxon>
        <taxon>metagenomes</taxon>
        <taxon>ecological metagenomes</taxon>
    </lineage>
</organism>
<dbReference type="AlphaFoldDB" id="A0A6J7DVC0"/>
<feature type="domain" description="DUF4396" evidence="2">
    <location>
        <begin position="3"/>
        <end position="71"/>
    </location>
</feature>
<accession>A0A6J7DVC0</accession>
<proteinExistence type="predicted"/>
<keyword evidence="1" id="KW-0812">Transmembrane</keyword>
<keyword evidence="1" id="KW-1133">Transmembrane helix</keyword>
<reference evidence="3" key="1">
    <citation type="submission" date="2020-05" db="EMBL/GenBank/DDBJ databases">
        <authorList>
            <person name="Chiriac C."/>
            <person name="Salcher M."/>
            <person name="Ghai R."/>
            <person name="Kavagutti S V."/>
        </authorList>
    </citation>
    <scope>NUCLEOTIDE SEQUENCE</scope>
</reference>
<feature type="transmembrane region" description="Helical" evidence="1">
    <location>
        <begin position="47"/>
        <end position="68"/>
    </location>
</feature>
<dbReference type="InterPro" id="IPR025509">
    <property type="entry name" value="DUF4396"/>
</dbReference>
<evidence type="ECO:0000313" key="3">
    <source>
        <dbReference type="EMBL" id="CAB4874842.1"/>
    </source>
</evidence>
<dbReference type="EMBL" id="CAFBLX010000006">
    <property type="protein sequence ID" value="CAB4874842.1"/>
    <property type="molecule type" value="Genomic_DNA"/>
</dbReference>